<dbReference type="EMBL" id="UFQT01000897">
    <property type="protein sequence ID" value="SSX27884.1"/>
    <property type="molecule type" value="Genomic_DNA"/>
</dbReference>
<dbReference type="GO" id="GO:0070531">
    <property type="term" value="C:BRCA1-A complex"/>
    <property type="evidence" value="ECO:0007669"/>
    <property type="project" value="TreeGrafter"/>
</dbReference>
<dbReference type="SMART" id="SM00248">
    <property type="entry name" value="ANK"/>
    <property type="match status" value="4"/>
</dbReference>
<evidence type="ECO:0000256" key="1">
    <source>
        <dbReference type="ARBA" id="ARBA00022737"/>
    </source>
</evidence>
<dbReference type="InterPro" id="IPR036770">
    <property type="entry name" value="Ankyrin_rpt-contain_sf"/>
</dbReference>
<reference evidence="4" key="1">
    <citation type="submission" date="2018-07" db="EMBL/GenBank/DDBJ databases">
        <authorList>
            <person name="Quirk P.G."/>
            <person name="Krulwich T.A."/>
        </authorList>
    </citation>
    <scope>NUCLEOTIDE SEQUENCE</scope>
</reference>
<dbReference type="PANTHER" id="PTHR24171">
    <property type="entry name" value="ANKYRIN REPEAT DOMAIN-CONTAINING PROTEIN 39-RELATED"/>
    <property type="match status" value="1"/>
</dbReference>
<protein>
    <submittedName>
        <fullName evidence="4">CSON014921 protein</fullName>
    </submittedName>
</protein>
<feature type="repeat" description="ANK" evidence="3">
    <location>
        <begin position="172"/>
        <end position="204"/>
    </location>
</feature>
<organism evidence="4">
    <name type="scientific">Culicoides sonorensis</name>
    <name type="common">Biting midge</name>
    <dbReference type="NCBI Taxonomy" id="179676"/>
    <lineage>
        <taxon>Eukaryota</taxon>
        <taxon>Metazoa</taxon>
        <taxon>Ecdysozoa</taxon>
        <taxon>Arthropoda</taxon>
        <taxon>Hexapoda</taxon>
        <taxon>Insecta</taxon>
        <taxon>Pterygota</taxon>
        <taxon>Neoptera</taxon>
        <taxon>Endopterygota</taxon>
        <taxon>Diptera</taxon>
        <taxon>Nematocera</taxon>
        <taxon>Chironomoidea</taxon>
        <taxon>Ceratopogonidae</taxon>
        <taxon>Ceratopogoninae</taxon>
        <taxon>Culicoides</taxon>
        <taxon>Monoculicoides</taxon>
    </lineage>
</organism>
<gene>
    <name evidence="4" type="primary">CSON014921</name>
</gene>
<dbReference type="AlphaFoldDB" id="A0A336MC35"/>
<dbReference type="PANTHER" id="PTHR24171:SF11">
    <property type="entry name" value="26S PROTEASOME NON-ATPASE REGULATORY SUBUNIT 10"/>
    <property type="match status" value="1"/>
</dbReference>
<dbReference type="OMA" id="GDNALIM"/>
<feature type="repeat" description="ANK" evidence="3">
    <location>
        <begin position="71"/>
        <end position="103"/>
    </location>
</feature>
<proteinExistence type="predicted"/>
<accession>A0A336MC35</accession>
<dbReference type="PROSITE" id="PS50088">
    <property type="entry name" value="ANK_REPEAT"/>
    <property type="match status" value="3"/>
</dbReference>
<dbReference type="VEuPathDB" id="VectorBase:CSON014921"/>
<dbReference type="PROSITE" id="PS50297">
    <property type="entry name" value="ANK_REP_REGION"/>
    <property type="match status" value="3"/>
</dbReference>
<dbReference type="Gene3D" id="1.25.40.20">
    <property type="entry name" value="Ankyrin repeat-containing domain"/>
    <property type="match status" value="1"/>
</dbReference>
<dbReference type="SUPFAM" id="SSF48403">
    <property type="entry name" value="Ankyrin repeat"/>
    <property type="match status" value="1"/>
</dbReference>
<dbReference type="GO" id="GO:0085020">
    <property type="term" value="P:protein K6-linked ubiquitination"/>
    <property type="evidence" value="ECO:0007669"/>
    <property type="project" value="TreeGrafter"/>
</dbReference>
<evidence type="ECO:0000256" key="3">
    <source>
        <dbReference type="PROSITE-ProRule" id="PRU00023"/>
    </source>
</evidence>
<name>A0A336MC35_CULSO</name>
<keyword evidence="1" id="KW-0677">Repeat</keyword>
<keyword evidence="2 3" id="KW-0040">ANK repeat</keyword>
<feature type="repeat" description="ANK" evidence="3">
    <location>
        <begin position="104"/>
        <end position="136"/>
    </location>
</feature>
<evidence type="ECO:0000313" key="4">
    <source>
        <dbReference type="EMBL" id="SSX27884.1"/>
    </source>
</evidence>
<dbReference type="GO" id="GO:0004842">
    <property type="term" value="F:ubiquitin-protein transferase activity"/>
    <property type="evidence" value="ECO:0007669"/>
    <property type="project" value="TreeGrafter"/>
</dbReference>
<dbReference type="Pfam" id="PF12796">
    <property type="entry name" value="Ank_2"/>
    <property type="match status" value="2"/>
</dbReference>
<dbReference type="GO" id="GO:0031436">
    <property type="term" value="C:BRCA1-BARD1 complex"/>
    <property type="evidence" value="ECO:0007669"/>
    <property type="project" value="TreeGrafter"/>
</dbReference>
<sequence length="230" mass="25937">MTSDKIDLYALSQQDYYVLEEMVKENPKILTFKDDSDRLIHHWAALGGRDRLLEHLYALPTAPSIDIEDDTKATPLILATLKGSLSCVKFLVEKGANINAKNWQGHSPFQYACSKGYKDIVEYFLSKGADPNIRDNRNDVPLHRLASMGKSDIMKMLFDSKAKIEVDVQNKEGCTPLHLACEDGEVQCAMMLLEKGASIEIQNKEEKTPLDLCKPPLRRQIKTKLGIKDD</sequence>
<dbReference type="InterPro" id="IPR002110">
    <property type="entry name" value="Ankyrin_rpt"/>
</dbReference>
<evidence type="ECO:0000256" key="2">
    <source>
        <dbReference type="ARBA" id="ARBA00023043"/>
    </source>
</evidence>